<proteinExistence type="predicted"/>
<feature type="signal peptide" evidence="1">
    <location>
        <begin position="1"/>
        <end position="22"/>
    </location>
</feature>
<gene>
    <name evidence="2" type="ORF">GCM10023091_10870</name>
</gene>
<reference evidence="3" key="1">
    <citation type="journal article" date="2019" name="Int. J. Syst. Evol. Microbiol.">
        <title>The Global Catalogue of Microorganisms (GCM) 10K type strain sequencing project: providing services to taxonomists for standard genome sequencing and annotation.</title>
        <authorList>
            <consortium name="The Broad Institute Genomics Platform"/>
            <consortium name="The Broad Institute Genome Sequencing Center for Infectious Disease"/>
            <person name="Wu L."/>
            <person name="Ma J."/>
        </authorList>
    </citation>
    <scope>NUCLEOTIDE SEQUENCE [LARGE SCALE GENOMIC DNA]</scope>
    <source>
        <strain evidence="3">JCM 31920</strain>
    </source>
</reference>
<accession>A0ABP8LTB1</accession>
<name>A0ABP8LTB1_9BACT</name>
<evidence type="ECO:0000313" key="3">
    <source>
        <dbReference type="Proteomes" id="UP001501508"/>
    </source>
</evidence>
<organism evidence="2 3">
    <name type="scientific">Ravibacter arvi</name>
    <dbReference type="NCBI Taxonomy" id="2051041"/>
    <lineage>
        <taxon>Bacteria</taxon>
        <taxon>Pseudomonadati</taxon>
        <taxon>Bacteroidota</taxon>
        <taxon>Cytophagia</taxon>
        <taxon>Cytophagales</taxon>
        <taxon>Spirosomataceae</taxon>
        <taxon>Ravibacter</taxon>
    </lineage>
</organism>
<evidence type="ECO:0000313" key="2">
    <source>
        <dbReference type="EMBL" id="GAA4435054.1"/>
    </source>
</evidence>
<sequence length="179" mass="20046">MIYMKKLIFTLIGFLSISLAHAQYDNFAVGFKLGEPTGINIRKYFNNINALDLTVGTYGGIIGNNRDYRSGKYKNVGLAVQVHYLWHTPLFNSENLHLYYGFGGQINSRKYYADNRAHLPSPGNYEKSLSIGGSLLGGFEYFLPDGRLSIFAEGGTYIEVLQRPFFLSPNVSAGLRINL</sequence>
<comment type="caution">
    <text evidence="2">The sequence shown here is derived from an EMBL/GenBank/DDBJ whole genome shotgun (WGS) entry which is preliminary data.</text>
</comment>
<protein>
    <recommendedName>
        <fullName evidence="4">Outer membrane protein beta-barrel domain-containing protein</fullName>
    </recommendedName>
</protein>
<evidence type="ECO:0000256" key="1">
    <source>
        <dbReference type="SAM" id="SignalP"/>
    </source>
</evidence>
<keyword evidence="1" id="KW-0732">Signal</keyword>
<keyword evidence="3" id="KW-1185">Reference proteome</keyword>
<dbReference type="Proteomes" id="UP001501508">
    <property type="component" value="Unassembled WGS sequence"/>
</dbReference>
<dbReference type="EMBL" id="BAABEY010000011">
    <property type="protein sequence ID" value="GAA4435054.1"/>
    <property type="molecule type" value="Genomic_DNA"/>
</dbReference>
<feature type="chain" id="PRO_5046809176" description="Outer membrane protein beta-barrel domain-containing protein" evidence="1">
    <location>
        <begin position="23"/>
        <end position="179"/>
    </location>
</feature>
<evidence type="ECO:0008006" key="4">
    <source>
        <dbReference type="Google" id="ProtNLM"/>
    </source>
</evidence>